<reference evidence="2" key="1">
    <citation type="journal article" date="2015" name="MBio">
        <title>Genome-Resolved Metagenomic Analysis Reveals Roles for Candidate Phyla and Other Microbial Community Members in Biogeochemical Transformations in Oil Reservoirs.</title>
        <authorList>
            <person name="Hu P."/>
            <person name="Tom L."/>
            <person name="Singh A."/>
            <person name="Thomas B.C."/>
            <person name="Baker B.J."/>
            <person name="Piceno Y.M."/>
            <person name="Andersen G.L."/>
            <person name="Banfield J.F."/>
        </authorList>
    </citation>
    <scope>NUCLEOTIDE SEQUENCE [LARGE SCALE GENOMIC DNA]</scope>
</reference>
<feature type="non-terminal residue" evidence="1">
    <location>
        <position position="1"/>
    </location>
</feature>
<evidence type="ECO:0000313" key="1">
    <source>
        <dbReference type="EMBL" id="KUK75883.1"/>
    </source>
</evidence>
<evidence type="ECO:0000313" key="2">
    <source>
        <dbReference type="Proteomes" id="UP000053904"/>
    </source>
</evidence>
<name>A0A101HFZ2_9BACT</name>
<dbReference type="Proteomes" id="UP000053904">
    <property type="component" value="Unassembled WGS sequence"/>
</dbReference>
<organism evidence="1 2">
    <name type="scientific">candidate division WS6 bacterium 34_10</name>
    <dbReference type="NCBI Taxonomy" id="1641389"/>
    <lineage>
        <taxon>Bacteria</taxon>
        <taxon>Candidatus Dojkabacteria</taxon>
    </lineage>
</organism>
<accession>A0A101HFZ2</accession>
<dbReference type="AlphaFoldDB" id="A0A101HFZ2"/>
<sequence length="140" mass="15161">MEHREYPPLLREDGTPNHPSVLLQEDDLLGEFVDDFNGGSEASYGYLVDDTKQTALVCVTYGGIGDQNLQGLFCTGNAIGGEIKIGGATIKAPSQSDISWEDTVNYNNAAHVFEEACSTWEDSQWTGSNCELAKTPSIPD</sequence>
<comment type="caution">
    <text evidence="1">The sequence shown here is derived from an EMBL/GenBank/DDBJ whole genome shotgun (WGS) entry which is preliminary data.</text>
</comment>
<proteinExistence type="predicted"/>
<protein>
    <submittedName>
        <fullName evidence="1">Uncharacterized protein</fullName>
    </submittedName>
</protein>
<dbReference type="EMBL" id="LGGO01000247">
    <property type="protein sequence ID" value="KUK75883.1"/>
    <property type="molecule type" value="Genomic_DNA"/>
</dbReference>
<gene>
    <name evidence="1" type="ORF">XD93_1219</name>
</gene>